<sequence>MDFTSAKKKHELMVEKQVTPMATRSNFGIHTTRTPAPTPEEQKKVFSSISGSTVKLAVLSLVTPFNDQYTCKEIDNALKPLPDSFFKEECIESEYTKFLQQC</sequence>
<dbReference type="Proteomes" id="UP001159428">
    <property type="component" value="Unassembled WGS sequence"/>
</dbReference>
<proteinExistence type="predicted"/>
<name>A0AAU9VY49_9CNID</name>
<gene>
    <name evidence="1" type="ORF">PMEA_00028729</name>
</gene>
<dbReference type="AlphaFoldDB" id="A0AAU9VY49"/>
<organism evidence="1 2">
    <name type="scientific">Pocillopora meandrina</name>
    <dbReference type="NCBI Taxonomy" id="46732"/>
    <lineage>
        <taxon>Eukaryota</taxon>
        <taxon>Metazoa</taxon>
        <taxon>Cnidaria</taxon>
        <taxon>Anthozoa</taxon>
        <taxon>Hexacorallia</taxon>
        <taxon>Scleractinia</taxon>
        <taxon>Astrocoeniina</taxon>
        <taxon>Pocilloporidae</taxon>
        <taxon>Pocillopora</taxon>
    </lineage>
</organism>
<reference evidence="1 2" key="1">
    <citation type="submission" date="2022-05" db="EMBL/GenBank/DDBJ databases">
        <authorList>
            <consortium name="Genoscope - CEA"/>
            <person name="William W."/>
        </authorList>
    </citation>
    <scope>NUCLEOTIDE SEQUENCE [LARGE SCALE GENOMIC DNA]</scope>
</reference>
<protein>
    <submittedName>
        <fullName evidence="1">Uncharacterized protein</fullName>
    </submittedName>
</protein>
<dbReference type="EMBL" id="CALNXJ010000006">
    <property type="protein sequence ID" value="CAH3042261.1"/>
    <property type="molecule type" value="Genomic_DNA"/>
</dbReference>
<evidence type="ECO:0000313" key="2">
    <source>
        <dbReference type="Proteomes" id="UP001159428"/>
    </source>
</evidence>
<keyword evidence="2" id="KW-1185">Reference proteome</keyword>
<evidence type="ECO:0000313" key="1">
    <source>
        <dbReference type="EMBL" id="CAH3042261.1"/>
    </source>
</evidence>
<accession>A0AAU9VY49</accession>
<comment type="caution">
    <text evidence="1">The sequence shown here is derived from an EMBL/GenBank/DDBJ whole genome shotgun (WGS) entry which is preliminary data.</text>
</comment>